<gene>
    <name evidence="2" type="ORF">DXC16_21945</name>
</gene>
<evidence type="ECO:0000313" key="3">
    <source>
        <dbReference type="Proteomes" id="UP000261003"/>
    </source>
</evidence>
<organism evidence="2 3">
    <name type="scientific">Phocaeicola vulgatus</name>
    <name type="common">Bacteroides vulgatus</name>
    <dbReference type="NCBI Taxonomy" id="821"/>
    <lineage>
        <taxon>Bacteria</taxon>
        <taxon>Pseudomonadati</taxon>
        <taxon>Bacteroidota</taxon>
        <taxon>Bacteroidia</taxon>
        <taxon>Bacteroidales</taxon>
        <taxon>Bacteroidaceae</taxon>
        <taxon>Phocaeicola</taxon>
    </lineage>
</organism>
<dbReference type="Proteomes" id="UP000261003">
    <property type="component" value="Unassembled WGS sequence"/>
</dbReference>
<dbReference type="RefSeq" id="WP_117710904.1">
    <property type="nucleotide sequence ID" value="NZ_JAKKXU010000015.1"/>
</dbReference>
<protein>
    <submittedName>
        <fullName evidence="2">Uncharacterized protein</fullName>
    </submittedName>
</protein>
<comment type="caution">
    <text evidence="2">The sequence shown here is derived from an EMBL/GenBank/DDBJ whole genome shotgun (WGS) entry which is preliminary data.</text>
</comment>
<sequence length="380" mass="43653">MAESRLTYDQFKADILRWKNSHREEYNRFARLMTNGDERQYLAICRAIFKQLPKVKTEWELCWGDDSVEDFDNISLLFSEESVPEQIVEAFQKQREENNSSDRASYSLWDKIKSFFRSKSKRHGIILSAPLVLSWLYYGKSFEAMVSMVSKQSANPKADRMDRQSCSWVAERIIQVSIKNGFRTQADWDRYFSMNDAIEKGNIGEWALQSVINENGDNGDTENDVTNTPTDTDNDATSKIHRTAGKKKIQERPLIDYLDCNNKEEVLRHIRKYISINTSAVHQALPFYVLKDLRLVAGMHTAKEYSVGLALQFPDLPSLKSESAIRQSVGFLKAAKYVIKEGKDQLAPLIESDENQELYQKLVQTITDITISNTTDIGAK</sequence>
<feature type="region of interest" description="Disordered" evidence="1">
    <location>
        <begin position="215"/>
        <end position="244"/>
    </location>
</feature>
<proteinExistence type="predicted"/>
<dbReference type="Pfam" id="PF19509">
    <property type="entry name" value="DUF6043"/>
    <property type="match status" value="1"/>
</dbReference>
<evidence type="ECO:0000313" key="2">
    <source>
        <dbReference type="EMBL" id="RGM38081.1"/>
    </source>
</evidence>
<reference evidence="2 3" key="1">
    <citation type="submission" date="2018-08" db="EMBL/GenBank/DDBJ databases">
        <title>A genome reference for cultivated species of the human gut microbiota.</title>
        <authorList>
            <person name="Zou Y."/>
            <person name="Xue W."/>
            <person name="Luo G."/>
        </authorList>
    </citation>
    <scope>NUCLEOTIDE SEQUENCE [LARGE SCALE GENOMIC DNA]</scope>
    <source>
        <strain evidence="2 3">OM08-13BH</strain>
    </source>
</reference>
<dbReference type="InterPro" id="IPR046106">
    <property type="entry name" value="DUF6043"/>
</dbReference>
<feature type="compositionally biased region" description="Low complexity" evidence="1">
    <location>
        <begin position="224"/>
        <end position="237"/>
    </location>
</feature>
<dbReference type="AlphaFoldDB" id="A0A3E4W784"/>
<accession>A0A3E4W784</accession>
<dbReference type="EMBL" id="QSTG01000060">
    <property type="protein sequence ID" value="RGM38081.1"/>
    <property type="molecule type" value="Genomic_DNA"/>
</dbReference>
<evidence type="ECO:0000256" key="1">
    <source>
        <dbReference type="SAM" id="MobiDB-lite"/>
    </source>
</evidence>
<name>A0A3E4W784_PHOVU</name>